<dbReference type="EMBL" id="QJKJ01009381">
    <property type="protein sequence ID" value="RDX76799.1"/>
    <property type="molecule type" value="Genomic_DNA"/>
</dbReference>
<dbReference type="Pfam" id="PF04195">
    <property type="entry name" value="Transposase_28"/>
    <property type="match status" value="1"/>
</dbReference>
<sequence length="134" mass="15442">MDEEANFVYMYETMMRDLGITTPFDIYEVDVLRTLGVAPTQLHPNGWIEMQTFRVVCHCLCIRPTTSLFLCHYTTRIGMKVGLVSLSPFPKIDLFNAYSMPYKGFKTCFVKIRALGGASFTDNKKPLPLYWRLP</sequence>
<comment type="caution">
    <text evidence="2">The sequence shown here is derived from an EMBL/GenBank/DDBJ whole genome shotgun (WGS) entry which is preliminary data.</text>
</comment>
<reference evidence="2" key="1">
    <citation type="submission" date="2018-05" db="EMBL/GenBank/DDBJ databases">
        <title>Draft genome of Mucuna pruriens seed.</title>
        <authorList>
            <person name="Nnadi N.E."/>
            <person name="Vos R."/>
            <person name="Hasami M.H."/>
            <person name="Devisetty U.K."/>
            <person name="Aguiy J.C."/>
        </authorList>
    </citation>
    <scope>NUCLEOTIDE SEQUENCE [LARGE SCALE GENOMIC DNA]</scope>
    <source>
        <strain evidence="2">JCA_2017</strain>
    </source>
</reference>
<feature type="non-terminal residue" evidence="2">
    <location>
        <position position="1"/>
    </location>
</feature>
<accession>A0A371FER4</accession>
<gene>
    <name evidence="2" type="ORF">CR513_43169</name>
</gene>
<evidence type="ECO:0000313" key="3">
    <source>
        <dbReference type="Proteomes" id="UP000257109"/>
    </source>
</evidence>
<evidence type="ECO:0000259" key="1">
    <source>
        <dbReference type="Pfam" id="PF04195"/>
    </source>
</evidence>
<evidence type="ECO:0000313" key="2">
    <source>
        <dbReference type="EMBL" id="RDX76799.1"/>
    </source>
</evidence>
<keyword evidence="3" id="KW-1185">Reference proteome</keyword>
<dbReference type="OrthoDB" id="1750920at2759"/>
<protein>
    <recommendedName>
        <fullName evidence="1">Transposase (putative) gypsy type domain-containing protein</fullName>
    </recommendedName>
</protein>
<dbReference type="AlphaFoldDB" id="A0A371FER4"/>
<name>A0A371FER4_MUCPR</name>
<proteinExistence type="predicted"/>
<dbReference type="InterPro" id="IPR007321">
    <property type="entry name" value="Transposase_28"/>
</dbReference>
<dbReference type="Proteomes" id="UP000257109">
    <property type="component" value="Unassembled WGS sequence"/>
</dbReference>
<feature type="domain" description="Transposase (putative) gypsy type" evidence="1">
    <location>
        <begin position="18"/>
        <end position="74"/>
    </location>
</feature>
<organism evidence="2 3">
    <name type="scientific">Mucuna pruriens</name>
    <name type="common">Velvet bean</name>
    <name type="synonym">Dolichos pruriens</name>
    <dbReference type="NCBI Taxonomy" id="157652"/>
    <lineage>
        <taxon>Eukaryota</taxon>
        <taxon>Viridiplantae</taxon>
        <taxon>Streptophyta</taxon>
        <taxon>Embryophyta</taxon>
        <taxon>Tracheophyta</taxon>
        <taxon>Spermatophyta</taxon>
        <taxon>Magnoliopsida</taxon>
        <taxon>eudicotyledons</taxon>
        <taxon>Gunneridae</taxon>
        <taxon>Pentapetalae</taxon>
        <taxon>rosids</taxon>
        <taxon>fabids</taxon>
        <taxon>Fabales</taxon>
        <taxon>Fabaceae</taxon>
        <taxon>Papilionoideae</taxon>
        <taxon>50 kb inversion clade</taxon>
        <taxon>NPAAA clade</taxon>
        <taxon>indigoferoid/millettioid clade</taxon>
        <taxon>Phaseoleae</taxon>
        <taxon>Mucuna</taxon>
    </lineage>
</organism>